<dbReference type="Proteomes" id="UP001140066">
    <property type="component" value="Unassembled WGS sequence"/>
</dbReference>
<proteinExistence type="predicted"/>
<sequence length="637" mass="70919">MRLLSARTALARPSGLGPPPMTYAAGARLSTFANQQRLPRLPVPALEDTVGRYLKSVRPLLSAAEYSQTERAASTFTKDSELGPILQRRLLKVDAEAPHSWLEDIWLKKAYLEWRDPSYINVNWFALLADNPDFPLATDAARGRPTPVQIGRAARLITHMLEMNEALNREELPADMQRDGPLCMNQYKWQFGTTRIPKPGCDVLVNQYPSTARHILVMYRNQTIEVPVYNSDGQRANISQITSQLALATERIDSLLARQALPSVANLTAGHRDDWTRARAILEQDSGNRESLAKVDSSLFGVCLDVDVDPQDSLDAERCIKVFNHSDAGANRWFDKSIQLVIMNSGRLGVNCEHTPVDALTTGRLLMEVGERERGPVKDTKPCTDLGEPAPIQWNVGPEVVQIIDKVRKDAGVLAGNLRIVLGQMESYGAQWIKTLGVSPDAYFQVALQAAYYRHYGQPAPTYESSSLRKFLHGRTETIRSCTEESLAFSKAFGDRDMPVKKKLAYFQQAIAAHVELSKAAAAGKGVDRHLLGLRTQIQSPEEAEQAWLFQDRAYVKSMSFALSTSNVTPGERFRGGFAPVILDGYGINYAMDRNDLKFSVSEWLSSSVTDAPAFRQTLNKTLEDLYEAGEYAKNQK</sequence>
<dbReference type="EMBL" id="JANBUK010000149">
    <property type="protein sequence ID" value="KAJ2791425.1"/>
    <property type="molecule type" value="Genomic_DNA"/>
</dbReference>
<evidence type="ECO:0000313" key="1">
    <source>
        <dbReference type="EMBL" id="KAJ2791425.1"/>
    </source>
</evidence>
<protein>
    <submittedName>
        <fullName evidence="1">Uncharacterized protein</fullName>
    </submittedName>
</protein>
<gene>
    <name evidence="1" type="ORF">GGI18_001140</name>
</gene>
<reference evidence="1" key="1">
    <citation type="submission" date="2022-07" db="EMBL/GenBank/DDBJ databases">
        <title>Phylogenomic reconstructions and comparative analyses of Kickxellomycotina fungi.</title>
        <authorList>
            <person name="Reynolds N.K."/>
            <person name="Stajich J.E."/>
            <person name="Barry K."/>
            <person name="Grigoriev I.V."/>
            <person name="Crous P."/>
            <person name="Smith M.E."/>
        </authorList>
    </citation>
    <scope>NUCLEOTIDE SEQUENCE</scope>
    <source>
        <strain evidence="1">BCRC 34191</strain>
    </source>
</reference>
<organism evidence="1 2">
    <name type="scientific">Coemansia linderi</name>
    <dbReference type="NCBI Taxonomy" id="2663919"/>
    <lineage>
        <taxon>Eukaryota</taxon>
        <taxon>Fungi</taxon>
        <taxon>Fungi incertae sedis</taxon>
        <taxon>Zoopagomycota</taxon>
        <taxon>Kickxellomycotina</taxon>
        <taxon>Kickxellomycetes</taxon>
        <taxon>Kickxellales</taxon>
        <taxon>Kickxellaceae</taxon>
        <taxon>Coemansia</taxon>
    </lineage>
</organism>
<accession>A0ACC1KKR6</accession>
<name>A0ACC1KKR6_9FUNG</name>
<keyword evidence="2" id="KW-1185">Reference proteome</keyword>
<evidence type="ECO:0000313" key="2">
    <source>
        <dbReference type="Proteomes" id="UP001140066"/>
    </source>
</evidence>
<comment type="caution">
    <text evidence="1">The sequence shown here is derived from an EMBL/GenBank/DDBJ whole genome shotgun (WGS) entry which is preliminary data.</text>
</comment>